<dbReference type="EMBL" id="AP018203">
    <property type="protein sequence ID" value="BAY57208.1"/>
    <property type="molecule type" value="Genomic_DNA"/>
</dbReference>
<organism evidence="2 3">
    <name type="scientific">Leptolyngbya boryana NIES-2135</name>
    <dbReference type="NCBI Taxonomy" id="1973484"/>
    <lineage>
        <taxon>Bacteria</taxon>
        <taxon>Bacillati</taxon>
        <taxon>Cyanobacteriota</taxon>
        <taxon>Cyanophyceae</taxon>
        <taxon>Leptolyngbyales</taxon>
        <taxon>Leptolyngbyaceae</taxon>
        <taxon>Leptolyngbya group</taxon>
        <taxon>Leptolyngbya</taxon>
    </lineage>
</organism>
<name>A0A1Z4JKL9_LEPBY</name>
<accession>A0A1Z4JKL9</accession>
<keyword evidence="3" id="KW-1185">Reference proteome</keyword>
<reference evidence="2 3" key="1">
    <citation type="submission" date="2017-06" db="EMBL/GenBank/DDBJ databases">
        <title>Genome sequencing of cyanobaciteial culture collection at National Institute for Environmental Studies (NIES).</title>
        <authorList>
            <person name="Hirose Y."/>
            <person name="Shimura Y."/>
            <person name="Fujisawa T."/>
            <person name="Nakamura Y."/>
            <person name="Kawachi M."/>
        </authorList>
    </citation>
    <scope>NUCLEOTIDE SEQUENCE [LARGE SCALE GENOMIC DNA]</scope>
    <source>
        <strain evidence="2 3">NIES-2135</strain>
    </source>
</reference>
<dbReference type="AlphaFoldDB" id="A0A1Z4JKL9"/>
<dbReference type="GO" id="GO:0020037">
    <property type="term" value="F:heme binding"/>
    <property type="evidence" value="ECO:0007669"/>
    <property type="project" value="InterPro"/>
</dbReference>
<feature type="domain" description="Plant heme peroxidase family profile" evidence="1">
    <location>
        <begin position="63"/>
        <end position="217"/>
    </location>
</feature>
<dbReference type="Pfam" id="PF13489">
    <property type="entry name" value="Methyltransf_23"/>
    <property type="match status" value="1"/>
</dbReference>
<dbReference type="CDD" id="cd02440">
    <property type="entry name" value="AdoMet_MTases"/>
    <property type="match status" value="1"/>
</dbReference>
<dbReference type="Proteomes" id="UP000217895">
    <property type="component" value="Chromosome"/>
</dbReference>
<sequence length="331" mass="37273">MKDLSDTFPQPYGAPCRADGTAPLAMTRVKCCICDVDDASAVAVGEDFEYRTSPDTFLAVQCRGCGLVYLNPRPDISELDRIYPRDYHAYEFSAERFGFVYRVRQRLEAKRLLSACKGLGKDARIIDVGCGDGFHLRLLRDFGQPTWRLEGIEPSDLAVKAGMNEGLEIHSGMVQDLDLPKNSYDLAFMIATIEHVDHPAEVLAAVRSLLKPGGRIVIVTDNTDTLDFKLSKARHWGGYHFPRHWNLFNSTNLRMLAQKVDLEVAQMTTIVSPVNWVYSIRNALVDWNAPKWLINQFSLQSTLSLGVFTIFDMIHQRMGHGALLRAVLRKP</sequence>
<dbReference type="SUPFAM" id="SSF53335">
    <property type="entry name" value="S-adenosyl-L-methionine-dependent methyltransferases"/>
    <property type="match status" value="1"/>
</dbReference>
<gene>
    <name evidence="2" type="ORF">NIES2135_40720</name>
</gene>
<keyword evidence="2" id="KW-0489">Methyltransferase</keyword>
<dbReference type="InterPro" id="IPR002016">
    <property type="entry name" value="Haem_peroxidase"/>
</dbReference>
<dbReference type="PROSITE" id="PS50873">
    <property type="entry name" value="PEROXIDASE_4"/>
    <property type="match status" value="1"/>
</dbReference>
<dbReference type="GO" id="GO:0006979">
    <property type="term" value="P:response to oxidative stress"/>
    <property type="evidence" value="ECO:0007669"/>
    <property type="project" value="InterPro"/>
</dbReference>
<evidence type="ECO:0000313" key="2">
    <source>
        <dbReference type="EMBL" id="BAY57208.1"/>
    </source>
</evidence>
<dbReference type="GO" id="GO:0004601">
    <property type="term" value="F:peroxidase activity"/>
    <property type="evidence" value="ECO:0007669"/>
    <property type="project" value="InterPro"/>
</dbReference>
<dbReference type="PANTHER" id="PTHR43861:SF6">
    <property type="entry name" value="METHYLTRANSFERASE TYPE 11"/>
    <property type="match status" value="1"/>
</dbReference>
<protein>
    <submittedName>
        <fullName evidence="2">Methyltransferase</fullName>
    </submittedName>
</protein>
<evidence type="ECO:0000259" key="1">
    <source>
        <dbReference type="PROSITE" id="PS50873"/>
    </source>
</evidence>
<dbReference type="GO" id="GO:0032259">
    <property type="term" value="P:methylation"/>
    <property type="evidence" value="ECO:0007669"/>
    <property type="project" value="UniProtKB-KW"/>
</dbReference>
<dbReference type="GO" id="GO:0008168">
    <property type="term" value="F:methyltransferase activity"/>
    <property type="evidence" value="ECO:0007669"/>
    <property type="project" value="UniProtKB-KW"/>
</dbReference>
<evidence type="ECO:0000313" key="3">
    <source>
        <dbReference type="Proteomes" id="UP000217895"/>
    </source>
</evidence>
<dbReference type="InterPro" id="IPR029063">
    <property type="entry name" value="SAM-dependent_MTases_sf"/>
</dbReference>
<dbReference type="Gene3D" id="3.40.50.150">
    <property type="entry name" value="Vaccinia Virus protein VP39"/>
    <property type="match status" value="1"/>
</dbReference>
<dbReference type="PANTHER" id="PTHR43861">
    <property type="entry name" value="TRANS-ACONITATE 2-METHYLTRANSFERASE-RELATED"/>
    <property type="match status" value="1"/>
</dbReference>
<proteinExistence type="predicted"/>
<keyword evidence="2" id="KW-0808">Transferase</keyword>